<name>A0ABR7VKC3_VIRHA</name>
<dbReference type="RefSeq" id="WP_019375830.1">
    <property type="nucleotide sequence ID" value="NZ_JACWEZ010000003.1"/>
</dbReference>
<dbReference type="EMBL" id="JACWEZ010000003">
    <property type="protein sequence ID" value="MBD1222360.1"/>
    <property type="molecule type" value="Genomic_DNA"/>
</dbReference>
<feature type="region of interest" description="Disordered" evidence="1">
    <location>
        <begin position="1"/>
        <end position="49"/>
    </location>
</feature>
<feature type="compositionally biased region" description="Polar residues" evidence="1">
    <location>
        <begin position="22"/>
        <end position="40"/>
    </location>
</feature>
<proteinExistence type="predicted"/>
<evidence type="ECO:0000313" key="2">
    <source>
        <dbReference type="EMBL" id="MBD1222360.1"/>
    </source>
</evidence>
<organism evidence="2 3">
    <name type="scientific">Virgibacillus halodenitrificans</name>
    <name type="common">Bacillus halodenitrificans</name>
    <dbReference type="NCBI Taxonomy" id="1482"/>
    <lineage>
        <taxon>Bacteria</taxon>
        <taxon>Bacillati</taxon>
        <taxon>Bacillota</taxon>
        <taxon>Bacilli</taxon>
        <taxon>Bacillales</taxon>
        <taxon>Bacillaceae</taxon>
        <taxon>Virgibacillus</taxon>
    </lineage>
</organism>
<evidence type="ECO:0000313" key="3">
    <source>
        <dbReference type="Proteomes" id="UP000621631"/>
    </source>
</evidence>
<accession>A0ABR7VKC3</accession>
<sequence>MAVKHTPTGIVHSGKKGGSTGCGFNTKESSGHWVSTSSKITCDKNGCKN</sequence>
<protein>
    <submittedName>
        <fullName evidence="2">Uncharacterized protein</fullName>
    </submittedName>
</protein>
<keyword evidence="3" id="KW-1185">Reference proteome</keyword>
<gene>
    <name evidence="2" type="ORF">IC602_07055</name>
</gene>
<dbReference type="Proteomes" id="UP000621631">
    <property type="component" value="Unassembled WGS sequence"/>
</dbReference>
<comment type="caution">
    <text evidence="2">The sequence shown here is derived from an EMBL/GenBank/DDBJ whole genome shotgun (WGS) entry which is preliminary data.</text>
</comment>
<evidence type="ECO:0000256" key="1">
    <source>
        <dbReference type="SAM" id="MobiDB-lite"/>
    </source>
</evidence>
<reference evidence="2 3" key="1">
    <citation type="submission" date="2020-09" db="EMBL/GenBank/DDBJ databases">
        <title>Draft Genome Sequences of Oil-Oxidizing Bacteria Halomonas titanicae, Marinobacter lutaoensis, and Virgibacillus halodenitrificans Isolated from Highly Saline Environments.</title>
        <authorList>
            <person name="Grouzdev D.S."/>
            <person name="Sokolova D.S."/>
            <person name="Semenova E.M."/>
            <person name="Borzenkov I.A."/>
            <person name="Bidzhieva S.K."/>
            <person name="Poltaraus A.B."/>
            <person name="Nazina T.N."/>
        </authorList>
    </citation>
    <scope>NUCLEOTIDE SEQUENCE [LARGE SCALE GENOMIC DNA]</scope>
    <source>
        <strain evidence="2 3">VKM B-3472D</strain>
    </source>
</reference>